<name>A0A0D0ASJ6_9AGAM</name>
<dbReference type="Proteomes" id="UP000054485">
    <property type="component" value="Unassembled WGS sequence"/>
</dbReference>
<dbReference type="GO" id="GO:0043565">
    <property type="term" value="F:sequence-specific DNA binding"/>
    <property type="evidence" value="ECO:0007669"/>
    <property type="project" value="InterPro"/>
</dbReference>
<dbReference type="InParanoid" id="A0A0D0ASJ6"/>
<protein>
    <submittedName>
        <fullName evidence="1">Uncharacterized protein</fullName>
    </submittedName>
</protein>
<gene>
    <name evidence="1" type="ORF">CY34DRAFT_602042</name>
</gene>
<keyword evidence="2" id="KW-1185">Reference proteome</keyword>
<reference evidence="2" key="2">
    <citation type="submission" date="2015-01" db="EMBL/GenBank/DDBJ databases">
        <title>Evolutionary Origins and Diversification of the Mycorrhizal Mutualists.</title>
        <authorList>
            <consortium name="DOE Joint Genome Institute"/>
            <consortium name="Mycorrhizal Genomics Consortium"/>
            <person name="Kohler A."/>
            <person name="Kuo A."/>
            <person name="Nagy L.G."/>
            <person name="Floudas D."/>
            <person name="Copeland A."/>
            <person name="Barry K.W."/>
            <person name="Cichocki N."/>
            <person name="Veneault-Fourrey C."/>
            <person name="LaButti K."/>
            <person name="Lindquist E.A."/>
            <person name="Lipzen A."/>
            <person name="Lundell T."/>
            <person name="Morin E."/>
            <person name="Murat C."/>
            <person name="Riley R."/>
            <person name="Ohm R."/>
            <person name="Sun H."/>
            <person name="Tunlid A."/>
            <person name="Henrissat B."/>
            <person name="Grigoriev I.V."/>
            <person name="Hibbett D.S."/>
            <person name="Martin F."/>
        </authorList>
    </citation>
    <scope>NUCLEOTIDE SEQUENCE [LARGE SCALE GENOMIC DNA]</scope>
    <source>
        <strain evidence="2">UH-Slu-Lm8-n1</strain>
    </source>
</reference>
<sequence>MLQWRPGVYLVQRLLSTYAWRGYVKNCFCHSFCPRCRYRCTFGSSSLEKTILS</sequence>
<evidence type="ECO:0000313" key="1">
    <source>
        <dbReference type="EMBL" id="KIK44701.1"/>
    </source>
</evidence>
<organism evidence="1 2">
    <name type="scientific">Suillus luteus UH-Slu-Lm8-n1</name>
    <dbReference type="NCBI Taxonomy" id="930992"/>
    <lineage>
        <taxon>Eukaryota</taxon>
        <taxon>Fungi</taxon>
        <taxon>Dikarya</taxon>
        <taxon>Basidiomycota</taxon>
        <taxon>Agaricomycotina</taxon>
        <taxon>Agaricomycetes</taxon>
        <taxon>Agaricomycetidae</taxon>
        <taxon>Boletales</taxon>
        <taxon>Suillineae</taxon>
        <taxon>Suillaceae</taxon>
        <taxon>Suillus</taxon>
    </lineage>
</organism>
<dbReference type="AlphaFoldDB" id="A0A0D0ASJ6"/>
<evidence type="ECO:0000313" key="2">
    <source>
        <dbReference type="Proteomes" id="UP000054485"/>
    </source>
</evidence>
<proteinExistence type="predicted"/>
<dbReference type="HOGENOM" id="CLU_3070276_0_0_1"/>
<dbReference type="InterPro" id="IPR036576">
    <property type="entry name" value="WRKY_dom_sf"/>
</dbReference>
<dbReference type="GO" id="GO:0003700">
    <property type="term" value="F:DNA-binding transcription factor activity"/>
    <property type="evidence" value="ECO:0007669"/>
    <property type="project" value="InterPro"/>
</dbReference>
<dbReference type="EMBL" id="KN835185">
    <property type="protein sequence ID" value="KIK44701.1"/>
    <property type="molecule type" value="Genomic_DNA"/>
</dbReference>
<accession>A0A0D0ASJ6</accession>
<reference evidence="1 2" key="1">
    <citation type="submission" date="2014-04" db="EMBL/GenBank/DDBJ databases">
        <authorList>
            <consortium name="DOE Joint Genome Institute"/>
            <person name="Kuo A."/>
            <person name="Ruytinx J."/>
            <person name="Rineau F."/>
            <person name="Colpaert J."/>
            <person name="Kohler A."/>
            <person name="Nagy L.G."/>
            <person name="Floudas D."/>
            <person name="Copeland A."/>
            <person name="Barry K.W."/>
            <person name="Cichocki N."/>
            <person name="Veneault-Fourrey C."/>
            <person name="LaButti K."/>
            <person name="Lindquist E.A."/>
            <person name="Lipzen A."/>
            <person name="Lundell T."/>
            <person name="Morin E."/>
            <person name="Murat C."/>
            <person name="Sun H."/>
            <person name="Tunlid A."/>
            <person name="Henrissat B."/>
            <person name="Grigoriev I.V."/>
            <person name="Hibbett D.S."/>
            <person name="Martin F."/>
            <person name="Nordberg H.P."/>
            <person name="Cantor M.N."/>
            <person name="Hua S.X."/>
        </authorList>
    </citation>
    <scope>NUCLEOTIDE SEQUENCE [LARGE SCALE GENOMIC DNA]</scope>
    <source>
        <strain evidence="1 2">UH-Slu-Lm8-n1</strain>
    </source>
</reference>
<dbReference type="SUPFAM" id="SSF118290">
    <property type="entry name" value="WRKY DNA-binding domain"/>
    <property type="match status" value="1"/>
</dbReference>